<dbReference type="Proteomes" id="UP000276133">
    <property type="component" value="Unassembled WGS sequence"/>
</dbReference>
<protein>
    <submittedName>
        <fullName evidence="2">ATP-dependent DNA helicase PIF1</fullName>
    </submittedName>
</protein>
<evidence type="ECO:0000313" key="2">
    <source>
        <dbReference type="EMBL" id="RNA03727.1"/>
    </source>
</evidence>
<proteinExistence type="predicted"/>
<organism evidence="2 3">
    <name type="scientific">Brachionus plicatilis</name>
    <name type="common">Marine rotifer</name>
    <name type="synonym">Brachionus muelleri</name>
    <dbReference type="NCBI Taxonomy" id="10195"/>
    <lineage>
        <taxon>Eukaryota</taxon>
        <taxon>Metazoa</taxon>
        <taxon>Spiralia</taxon>
        <taxon>Gnathifera</taxon>
        <taxon>Rotifera</taxon>
        <taxon>Eurotatoria</taxon>
        <taxon>Monogononta</taxon>
        <taxon>Pseudotrocha</taxon>
        <taxon>Ploima</taxon>
        <taxon>Brachionidae</taxon>
        <taxon>Brachionus</taxon>
    </lineage>
</organism>
<accession>A0A3M7PX81</accession>
<comment type="caution">
    <text evidence="2">The sequence shown here is derived from an EMBL/GenBank/DDBJ whole genome shotgun (WGS) entry which is preliminary data.</text>
</comment>
<name>A0A3M7PX81_BRAPC</name>
<gene>
    <name evidence="2" type="ORF">BpHYR1_035275</name>
</gene>
<evidence type="ECO:0000313" key="3">
    <source>
        <dbReference type="Proteomes" id="UP000276133"/>
    </source>
</evidence>
<dbReference type="GO" id="GO:0004386">
    <property type="term" value="F:helicase activity"/>
    <property type="evidence" value="ECO:0007669"/>
    <property type="project" value="UniProtKB-KW"/>
</dbReference>
<feature type="region of interest" description="Disordered" evidence="1">
    <location>
        <begin position="1"/>
        <end position="26"/>
    </location>
</feature>
<evidence type="ECO:0000256" key="1">
    <source>
        <dbReference type="SAM" id="MobiDB-lite"/>
    </source>
</evidence>
<sequence length="440" mass="50213">MSKRTCEGFQNRYRSKPTDQSGNEVNGEAVRDGVLSKDENGSHVKYIGCHTKPTAYTDLGSVELKRNHASSGVDVKNKTISTRKALFRINKISNTNLGERSSNDMQSVSFIGVNDGANQSTLTKDFKTNTKMLIGEMSTKRVDGICKVNDVFVDFRLDTDATRVNGYKHFKAANGELVSSFGALDKISYLFDQLQEINTIPNDFNEINDDKLNTEEQNIINQDLGPEIHDYIVNENTGTHCFVEQEQEHELQFDKLKNRINWPEISSTPINEYETDDLCSLVFQKFFPFGKGDPSKKARKSMISETSAVNHIIKYATINPITKHFYYPFAQRPRLKFFMYDRINEYDKDYEDLVNCVQIHNCRPNGYCKSKKSGKECRFELPFSILEKSEIVFIENGATVVAEIRLKKNDPNIIVHNILCCQHWRGNTDMQIIIDKSAAV</sequence>
<keyword evidence="2" id="KW-0347">Helicase</keyword>
<dbReference type="AlphaFoldDB" id="A0A3M7PX81"/>
<keyword evidence="2" id="KW-0378">Hydrolase</keyword>
<keyword evidence="3" id="KW-1185">Reference proteome</keyword>
<dbReference type="EMBL" id="REGN01008383">
    <property type="protein sequence ID" value="RNA03727.1"/>
    <property type="molecule type" value="Genomic_DNA"/>
</dbReference>
<reference evidence="2 3" key="1">
    <citation type="journal article" date="2018" name="Sci. Rep.">
        <title>Genomic signatures of local adaptation to the degree of environmental predictability in rotifers.</title>
        <authorList>
            <person name="Franch-Gras L."/>
            <person name="Hahn C."/>
            <person name="Garcia-Roger E.M."/>
            <person name="Carmona M.J."/>
            <person name="Serra M."/>
            <person name="Gomez A."/>
        </authorList>
    </citation>
    <scope>NUCLEOTIDE SEQUENCE [LARGE SCALE GENOMIC DNA]</scope>
    <source>
        <strain evidence="2">HYR1</strain>
    </source>
</reference>
<keyword evidence="2" id="KW-0067">ATP-binding</keyword>
<keyword evidence="2" id="KW-0547">Nucleotide-binding</keyword>